<dbReference type="Proteomes" id="UP000584374">
    <property type="component" value="Unassembled WGS sequence"/>
</dbReference>
<keyword evidence="2" id="KW-1185">Reference proteome</keyword>
<reference evidence="1 2" key="1">
    <citation type="submission" date="2020-08" db="EMBL/GenBank/DDBJ databases">
        <title>Sequencing the genomes of 1000 actinobacteria strains.</title>
        <authorList>
            <person name="Klenk H.-P."/>
        </authorList>
    </citation>
    <scope>NUCLEOTIDE SEQUENCE [LARGE SCALE GENOMIC DNA]</scope>
    <source>
        <strain evidence="1 2">DSM 45584</strain>
    </source>
</reference>
<comment type="caution">
    <text evidence="1">The sequence shown here is derived from an EMBL/GenBank/DDBJ whole genome shotgun (WGS) entry which is preliminary data.</text>
</comment>
<gene>
    <name evidence="1" type="ORF">BJ970_000721</name>
</gene>
<name>A0A840PZK6_9PSEU</name>
<sequence>MGKALFPIKAAKTQPAEQLEVRKLRGWKPHMARRPGETVADWRARLAWSCYACGKRFEHGQRQELNDHEDTHGAR</sequence>
<protein>
    <recommendedName>
        <fullName evidence="3">C2H2-type domain-containing protein</fullName>
    </recommendedName>
</protein>
<evidence type="ECO:0000313" key="2">
    <source>
        <dbReference type="Proteomes" id="UP000584374"/>
    </source>
</evidence>
<dbReference type="RefSeq" id="WP_184723650.1">
    <property type="nucleotide sequence ID" value="NZ_JACHIW010000001.1"/>
</dbReference>
<accession>A0A840PZK6</accession>
<evidence type="ECO:0000313" key="1">
    <source>
        <dbReference type="EMBL" id="MBB5153187.1"/>
    </source>
</evidence>
<dbReference type="EMBL" id="JACHIW010000001">
    <property type="protein sequence ID" value="MBB5153187.1"/>
    <property type="molecule type" value="Genomic_DNA"/>
</dbReference>
<organism evidence="1 2">
    <name type="scientific">Saccharopolyspora phatthalungensis</name>
    <dbReference type="NCBI Taxonomy" id="664693"/>
    <lineage>
        <taxon>Bacteria</taxon>
        <taxon>Bacillati</taxon>
        <taxon>Actinomycetota</taxon>
        <taxon>Actinomycetes</taxon>
        <taxon>Pseudonocardiales</taxon>
        <taxon>Pseudonocardiaceae</taxon>
        <taxon>Saccharopolyspora</taxon>
    </lineage>
</organism>
<evidence type="ECO:0008006" key="3">
    <source>
        <dbReference type="Google" id="ProtNLM"/>
    </source>
</evidence>
<proteinExistence type="predicted"/>
<dbReference type="AlphaFoldDB" id="A0A840PZK6"/>